<dbReference type="AlphaFoldDB" id="A0AAD1S0P6"/>
<dbReference type="PANTHER" id="PTHR31635:SF196">
    <property type="entry name" value="REVERSE TRANSCRIPTASE DOMAIN-CONTAINING PROTEIN-RELATED"/>
    <property type="match status" value="1"/>
</dbReference>
<organism evidence="1 2">
    <name type="scientific">Pelobates cultripes</name>
    <name type="common">Western spadefoot toad</name>
    <dbReference type="NCBI Taxonomy" id="61616"/>
    <lineage>
        <taxon>Eukaryota</taxon>
        <taxon>Metazoa</taxon>
        <taxon>Chordata</taxon>
        <taxon>Craniata</taxon>
        <taxon>Vertebrata</taxon>
        <taxon>Euteleostomi</taxon>
        <taxon>Amphibia</taxon>
        <taxon>Batrachia</taxon>
        <taxon>Anura</taxon>
        <taxon>Pelobatoidea</taxon>
        <taxon>Pelobatidae</taxon>
        <taxon>Pelobates</taxon>
    </lineage>
</organism>
<evidence type="ECO:0000313" key="1">
    <source>
        <dbReference type="EMBL" id="CAH2283893.1"/>
    </source>
</evidence>
<dbReference type="PANTHER" id="PTHR31635">
    <property type="entry name" value="REVERSE TRANSCRIPTASE DOMAIN-CONTAINING PROTEIN-RELATED"/>
    <property type="match status" value="1"/>
</dbReference>
<dbReference type="Proteomes" id="UP001295444">
    <property type="component" value="Chromosome 04"/>
</dbReference>
<evidence type="ECO:0008006" key="3">
    <source>
        <dbReference type="Google" id="ProtNLM"/>
    </source>
</evidence>
<gene>
    <name evidence="1" type="ORF">PECUL_23A031495</name>
</gene>
<dbReference type="EMBL" id="OW240915">
    <property type="protein sequence ID" value="CAH2283893.1"/>
    <property type="molecule type" value="Genomic_DNA"/>
</dbReference>
<keyword evidence="2" id="KW-1185">Reference proteome</keyword>
<name>A0AAD1S0P6_PELCU</name>
<sequence>METLHIDLPIQEALQQTYPFNLQTTHIQYLGVCLPAELSQSYSLNYTPTIQKITQIWKDMPISWLGRPASIKMNVLPRPLYLFQALPIPIPISGPDFKMLQKTINKFIWSNIRARINRQTLYAPNKAGGLGLPHLTHYYQAKQLTQAQNLHAPLGVQRWVDLDHDIFGRVFRSLYIWLPQQARPPHPIKARH</sequence>
<proteinExistence type="predicted"/>
<accession>A0AAD1S0P6</accession>
<reference evidence="1" key="1">
    <citation type="submission" date="2022-03" db="EMBL/GenBank/DDBJ databases">
        <authorList>
            <person name="Alioto T."/>
            <person name="Alioto T."/>
            <person name="Gomez Garrido J."/>
        </authorList>
    </citation>
    <scope>NUCLEOTIDE SEQUENCE</scope>
</reference>
<evidence type="ECO:0000313" key="2">
    <source>
        <dbReference type="Proteomes" id="UP001295444"/>
    </source>
</evidence>
<protein>
    <recommendedName>
        <fullName evidence="3">Reverse transcriptase</fullName>
    </recommendedName>
</protein>